<proteinExistence type="inferred from homology"/>
<dbReference type="InterPro" id="IPR006015">
    <property type="entry name" value="Universal_stress_UspA"/>
</dbReference>
<feature type="region of interest" description="Disordered" evidence="2">
    <location>
        <begin position="1"/>
        <end position="22"/>
    </location>
</feature>
<dbReference type="KEGG" id="cmq:B840_11500"/>
<dbReference type="PRINTS" id="PR01438">
    <property type="entry name" value="UNVRSLSTRESS"/>
</dbReference>
<evidence type="ECO:0000256" key="1">
    <source>
        <dbReference type="ARBA" id="ARBA00008791"/>
    </source>
</evidence>
<name>A0A0B6TYX9_9CORY</name>
<dbReference type="SUPFAM" id="SSF52402">
    <property type="entry name" value="Adenine nucleotide alpha hydrolases-like"/>
    <property type="match status" value="1"/>
</dbReference>
<evidence type="ECO:0000313" key="4">
    <source>
        <dbReference type="EMBL" id="AJK69871.1"/>
    </source>
</evidence>
<gene>
    <name evidence="4" type="ORF">B840_11500</name>
</gene>
<dbReference type="HOGENOM" id="CLU_049301_8_0_11"/>
<dbReference type="Proteomes" id="UP000031928">
    <property type="component" value="Chromosome"/>
</dbReference>
<dbReference type="STRING" id="1224162.B840_11500"/>
<dbReference type="InterPro" id="IPR006016">
    <property type="entry name" value="UspA"/>
</dbReference>
<keyword evidence="5" id="KW-1185">Reference proteome</keyword>
<feature type="domain" description="UspA" evidence="3">
    <location>
        <begin position="29"/>
        <end position="176"/>
    </location>
</feature>
<dbReference type="Pfam" id="PF00582">
    <property type="entry name" value="Usp"/>
    <property type="match status" value="1"/>
</dbReference>
<reference evidence="4 5" key="1">
    <citation type="submission" date="2014-05" db="EMBL/GenBank/DDBJ databases">
        <title>Complete genome sequence of Corynebacterium marinum DSM 44953.</title>
        <authorList>
            <person name="Schaffert L."/>
            <person name="Albersmeier A."/>
            <person name="Kalinowski J."/>
            <person name="Ruckert C."/>
        </authorList>
    </citation>
    <scope>NUCLEOTIDE SEQUENCE [LARGE SCALE GENOMIC DNA]</scope>
    <source>
        <strain evidence="4 5">DSM 44953</strain>
    </source>
</reference>
<evidence type="ECO:0000256" key="2">
    <source>
        <dbReference type="SAM" id="MobiDB-lite"/>
    </source>
</evidence>
<evidence type="ECO:0000259" key="3">
    <source>
        <dbReference type="Pfam" id="PF00582"/>
    </source>
</evidence>
<evidence type="ECO:0000313" key="5">
    <source>
        <dbReference type="Proteomes" id="UP000031928"/>
    </source>
</evidence>
<dbReference type="CDD" id="cd00293">
    <property type="entry name" value="USP-like"/>
    <property type="match status" value="1"/>
</dbReference>
<dbReference type="AlphaFoldDB" id="A0A0B6TYX9"/>
<dbReference type="Gene3D" id="3.40.50.620">
    <property type="entry name" value="HUPs"/>
    <property type="match status" value="1"/>
</dbReference>
<accession>A0A0B6TYX9</accession>
<organism evidence="4 5">
    <name type="scientific">Corynebacterium marinum DSM 44953</name>
    <dbReference type="NCBI Taxonomy" id="1224162"/>
    <lineage>
        <taxon>Bacteria</taxon>
        <taxon>Bacillati</taxon>
        <taxon>Actinomycetota</taxon>
        <taxon>Actinomycetes</taxon>
        <taxon>Mycobacteriales</taxon>
        <taxon>Corynebacteriaceae</taxon>
        <taxon>Corynebacterium</taxon>
    </lineage>
</organism>
<protein>
    <recommendedName>
        <fullName evidence="3">UspA domain-containing protein</fullName>
    </recommendedName>
</protein>
<comment type="similarity">
    <text evidence="1">Belongs to the universal stress protein A family.</text>
</comment>
<dbReference type="EMBL" id="CP007790">
    <property type="protein sequence ID" value="AJK69871.1"/>
    <property type="molecule type" value="Genomic_DNA"/>
</dbReference>
<dbReference type="InterPro" id="IPR014729">
    <property type="entry name" value="Rossmann-like_a/b/a_fold"/>
</dbReference>
<sequence length="179" mass="19347">MHEVPLDWGVKPTGKKRRPKECDFPVPTTMLIAYDGSGEARRAITFAARLLAPRQVEVLTAWEPLHRTAARAGSMSGLHQAEWVTDSEDGDPAYVRARDTCNEGVELAESLGLAARAHLVEAKTSVWSAIVDAAQVLEPDVIVTGTRSASSWKSLWQPSTAEGVLHNAGIPVFIVPPEA</sequence>